<dbReference type="GO" id="GO:0016020">
    <property type="term" value="C:membrane"/>
    <property type="evidence" value="ECO:0007669"/>
    <property type="project" value="InterPro"/>
</dbReference>
<feature type="compositionally biased region" description="Polar residues" evidence="2">
    <location>
        <begin position="76"/>
        <end position="86"/>
    </location>
</feature>
<feature type="region of interest" description="Disordered" evidence="2">
    <location>
        <begin position="805"/>
        <end position="827"/>
    </location>
</feature>
<name>A0A7S2USP9_9STRA</name>
<evidence type="ECO:0000256" key="1">
    <source>
        <dbReference type="ARBA" id="ARBA00010199"/>
    </source>
</evidence>
<dbReference type="Pfam" id="PF01554">
    <property type="entry name" value="MatE"/>
    <property type="match status" value="2"/>
</dbReference>
<feature type="transmembrane region" description="Helical" evidence="3">
    <location>
        <begin position="30"/>
        <end position="52"/>
    </location>
</feature>
<organism evidence="4">
    <name type="scientific">Attheya septentrionalis</name>
    <dbReference type="NCBI Taxonomy" id="420275"/>
    <lineage>
        <taxon>Eukaryota</taxon>
        <taxon>Sar</taxon>
        <taxon>Stramenopiles</taxon>
        <taxon>Ochrophyta</taxon>
        <taxon>Bacillariophyta</taxon>
        <taxon>Coscinodiscophyceae</taxon>
        <taxon>Chaetocerotophycidae</taxon>
        <taxon>Chaetocerotales</taxon>
        <taxon>Attheyaceae</taxon>
        <taxon>Attheya</taxon>
    </lineage>
</organism>
<feature type="region of interest" description="Disordered" evidence="2">
    <location>
        <begin position="66"/>
        <end position="86"/>
    </location>
</feature>
<feature type="transmembrane region" description="Helical" evidence="3">
    <location>
        <begin position="447"/>
        <end position="468"/>
    </location>
</feature>
<evidence type="ECO:0000256" key="2">
    <source>
        <dbReference type="SAM" id="MobiDB-lite"/>
    </source>
</evidence>
<protein>
    <submittedName>
        <fullName evidence="4">Uncharacterized protein</fullName>
    </submittedName>
</protein>
<reference evidence="4" key="1">
    <citation type="submission" date="2021-01" db="EMBL/GenBank/DDBJ databases">
        <authorList>
            <person name="Corre E."/>
            <person name="Pelletier E."/>
            <person name="Niang G."/>
            <person name="Scheremetjew M."/>
            <person name="Finn R."/>
            <person name="Kale V."/>
            <person name="Holt S."/>
            <person name="Cochrane G."/>
            <person name="Meng A."/>
            <person name="Brown T."/>
            <person name="Cohen L."/>
        </authorList>
    </citation>
    <scope>NUCLEOTIDE SEQUENCE</scope>
    <source>
        <strain evidence="4">CCMP2084</strain>
    </source>
</reference>
<feature type="region of interest" description="Disordered" evidence="2">
    <location>
        <begin position="847"/>
        <end position="866"/>
    </location>
</feature>
<dbReference type="GO" id="GO:0042910">
    <property type="term" value="F:xenobiotic transmembrane transporter activity"/>
    <property type="evidence" value="ECO:0007669"/>
    <property type="project" value="InterPro"/>
</dbReference>
<keyword evidence="3" id="KW-0472">Membrane</keyword>
<dbReference type="InterPro" id="IPR002528">
    <property type="entry name" value="MATE_fam"/>
</dbReference>
<keyword evidence="3" id="KW-0812">Transmembrane</keyword>
<feature type="region of interest" description="Disordered" evidence="2">
    <location>
        <begin position="108"/>
        <end position="140"/>
    </location>
</feature>
<feature type="transmembrane region" description="Helical" evidence="3">
    <location>
        <begin position="677"/>
        <end position="697"/>
    </location>
</feature>
<feature type="compositionally biased region" description="Basic and acidic residues" evidence="2">
    <location>
        <begin position="127"/>
        <end position="140"/>
    </location>
</feature>
<dbReference type="AlphaFoldDB" id="A0A7S2USP9"/>
<accession>A0A7S2USP9</accession>
<keyword evidence="3" id="KW-1133">Transmembrane helix</keyword>
<sequence>MDVDGDFSGDSDGGGFPFYGSHTKDVGTQMLIYVFSYLILVAILLAPCTITMRRLEDFKERHGDDKLNDYPGSQHVPDTTNHSNGTPSLLRRLLANFLLQYVPMYPNDDPSYPSERSSQNKHHKREKGTQDRIDYSETQHERSPWALDAVGCENKRRIGRREITTKQTISLEEEVEWRKEKDKVWAAPQSTNLFHLNKAVETELPPFSSSGKLAYTTNSLSVSANHALEHDEDLDCFNNSPHCSNATTVRRGNLTRTESEDSMSVVNIEDISPSDAADADDPGLVQDFEQPITICYGPRACWRPRILLYAMGELIDIAEPDAETKRLFRLSIPLTLTETVPALFDAIVVGLIANYIGTDPVVAMVLAELLIQLTNLCTIGVIDAQYTMCSRALEVNNFFLMGQYVQISAIIYSLVSLPAIVVWSCTMKATVLWFGMSEYVAQQASEVAKVLVVYYFLEGIANTFLVVLDLKGFVTKTFNKIADFSEKLLVFIMIVVYVTCTDYPRVFTIAFIRFMMRITFLTFKLAVAIPCRWFQPFRRGMIGSLALQNTTAVENILRASLRLSVGSVLQYSEFLILIFWAAHMGPAEVATWSLLGATIWKVLQALTDGVSVAGRVRVVYHLGMRDAHSAMRVSCKTLFLGGVLVPLLGSLVMIFLLAPRNILAASFTRDETIQNMLHDPLLILAVGNIPLGFGRVARHLLEAQGRHRLSTSITIATSWFLTIVPLSVVFVYELDWNVSGLLGAVLLGHIMTSAWIFACLLFNTDWDRLVSPFSSILKDTSHEKKPDKKPVKQMRHVFDVDVFEDEDEDDDNDDDDDDCSEQDFQTACSHKTGMNSTINVSRSVASALPVPSSRGRSASVSPILFQ</sequence>
<dbReference type="GO" id="GO:0015297">
    <property type="term" value="F:antiporter activity"/>
    <property type="evidence" value="ECO:0007669"/>
    <property type="project" value="InterPro"/>
</dbReference>
<comment type="similarity">
    <text evidence="1">Belongs to the multi antimicrobial extrusion (MATE) (TC 2.A.66.1) family.</text>
</comment>
<feature type="transmembrane region" description="Helical" evidence="3">
    <location>
        <begin position="334"/>
        <end position="356"/>
    </location>
</feature>
<dbReference type="PANTHER" id="PTHR11206">
    <property type="entry name" value="MULTIDRUG RESISTANCE PROTEIN"/>
    <property type="match status" value="1"/>
</dbReference>
<evidence type="ECO:0000313" key="4">
    <source>
        <dbReference type="EMBL" id="CAD9827560.1"/>
    </source>
</evidence>
<feature type="transmembrane region" description="Helical" evidence="3">
    <location>
        <begin position="409"/>
        <end position="435"/>
    </location>
</feature>
<gene>
    <name evidence="4" type="ORF">ASEP1449_LOCUS19394</name>
</gene>
<feature type="transmembrane region" description="Helical" evidence="3">
    <location>
        <begin position="738"/>
        <end position="762"/>
    </location>
</feature>
<feature type="compositionally biased region" description="Acidic residues" evidence="2">
    <location>
        <begin position="805"/>
        <end position="821"/>
    </location>
</feature>
<feature type="transmembrane region" description="Helical" evidence="3">
    <location>
        <begin position="709"/>
        <end position="732"/>
    </location>
</feature>
<feature type="transmembrane region" description="Helical" evidence="3">
    <location>
        <begin position="488"/>
        <end position="508"/>
    </location>
</feature>
<proteinExistence type="inferred from homology"/>
<evidence type="ECO:0000256" key="3">
    <source>
        <dbReference type="SAM" id="Phobius"/>
    </source>
</evidence>
<feature type="transmembrane region" description="Helical" evidence="3">
    <location>
        <begin position="638"/>
        <end position="657"/>
    </location>
</feature>
<dbReference type="EMBL" id="HBHQ01028594">
    <property type="protein sequence ID" value="CAD9827560.1"/>
    <property type="molecule type" value="Transcribed_RNA"/>
</dbReference>